<feature type="region of interest" description="Disordered" evidence="1">
    <location>
        <begin position="49"/>
        <end position="72"/>
    </location>
</feature>
<comment type="caution">
    <text evidence="2">The sequence shown here is derived from an EMBL/GenBank/DDBJ whole genome shotgun (WGS) entry which is preliminary data.</text>
</comment>
<dbReference type="Proteomes" id="UP000019143">
    <property type="component" value="Unassembled WGS sequence"/>
</dbReference>
<organism evidence="2 3">
    <name type="scientific">Xanthomonas arboricola pv. pruni str. MAFF 311562</name>
    <dbReference type="NCBI Taxonomy" id="1414836"/>
    <lineage>
        <taxon>Bacteria</taxon>
        <taxon>Pseudomonadati</taxon>
        <taxon>Pseudomonadota</taxon>
        <taxon>Gammaproteobacteria</taxon>
        <taxon>Lysobacterales</taxon>
        <taxon>Lysobacteraceae</taxon>
        <taxon>Xanthomonas</taxon>
    </lineage>
</organism>
<dbReference type="EMBL" id="BAVB01000365">
    <property type="protein sequence ID" value="GAE52595.1"/>
    <property type="molecule type" value="Genomic_DNA"/>
</dbReference>
<reference evidence="2 3" key="1">
    <citation type="submission" date="2014-01" db="EMBL/GenBank/DDBJ databases">
        <title>Genome sequence and analysis of Xanthomonas arboricola pv. pruni.</title>
        <authorList>
            <person name="Fujikawa T."/>
            <person name="Nakazono-Nagaoka E."/>
        </authorList>
    </citation>
    <scope>NUCLEOTIDE SEQUENCE [LARGE SCALE GENOMIC DNA]</scope>
    <source>
        <strain evidence="3">MAFF 311562</strain>
    </source>
</reference>
<protein>
    <submittedName>
        <fullName evidence="2">Lipoprotein</fullName>
    </submittedName>
</protein>
<accession>W4S7K2</accession>
<gene>
    <name evidence="2" type="ORF">XPU_4127</name>
</gene>
<evidence type="ECO:0000313" key="3">
    <source>
        <dbReference type="Proteomes" id="UP000019143"/>
    </source>
</evidence>
<proteinExistence type="predicted"/>
<feature type="compositionally biased region" description="Basic and acidic residues" evidence="1">
    <location>
        <begin position="61"/>
        <end position="72"/>
    </location>
</feature>
<sequence length="72" mass="7906">MMKRHWILAISLTLLLGACQRPQPAPTEQKPEPQATALRDHIQEPLNKAHAVQAASDQAADDQRKAIDAATQ</sequence>
<evidence type="ECO:0000313" key="2">
    <source>
        <dbReference type="EMBL" id="GAE52595.1"/>
    </source>
</evidence>
<dbReference type="AlphaFoldDB" id="W4S7K2"/>
<dbReference type="PROSITE" id="PS51257">
    <property type="entry name" value="PROKAR_LIPOPROTEIN"/>
    <property type="match status" value="1"/>
</dbReference>
<evidence type="ECO:0000256" key="1">
    <source>
        <dbReference type="SAM" id="MobiDB-lite"/>
    </source>
</evidence>
<name>W4S7K2_9XANT</name>
<feature type="compositionally biased region" description="Low complexity" evidence="1">
    <location>
        <begin position="49"/>
        <end position="58"/>
    </location>
</feature>
<keyword evidence="2" id="KW-0449">Lipoprotein</keyword>